<dbReference type="SUPFAM" id="SSF54236">
    <property type="entry name" value="Ubiquitin-like"/>
    <property type="match status" value="1"/>
</dbReference>
<evidence type="ECO:0000259" key="3">
    <source>
        <dbReference type="PROSITE" id="PS50033"/>
    </source>
</evidence>
<sequence>MTGGNGSLLTNSFPPDNPLETIQQYIITQLEPSTSSITMYTTYIGQELTEEDLVKTLAELGLALSSTLIVAVVSSNSLTPSGTSSFPELFLRIFSPLLTSINFLKAFLFGSVDQSRGTQNPPSQRTNSSTQSQPSNSTVCHRVPGGVSSVKKEGGIHRLHNRDDEYNIWNGNSTQQM</sequence>
<dbReference type="InterPro" id="IPR001012">
    <property type="entry name" value="UBX_dom"/>
</dbReference>
<dbReference type="GO" id="GO:0005783">
    <property type="term" value="C:endoplasmic reticulum"/>
    <property type="evidence" value="ECO:0007669"/>
    <property type="project" value="TreeGrafter"/>
</dbReference>
<evidence type="ECO:0000256" key="2">
    <source>
        <dbReference type="SAM" id="MobiDB-lite"/>
    </source>
</evidence>
<feature type="region of interest" description="Disordered" evidence="2">
    <location>
        <begin position="114"/>
        <end position="144"/>
    </location>
</feature>
<feature type="compositionally biased region" description="Low complexity" evidence="2">
    <location>
        <begin position="121"/>
        <end position="138"/>
    </location>
</feature>
<dbReference type="AlphaFoldDB" id="A0AAU9WVM0"/>
<reference evidence="4 5" key="1">
    <citation type="submission" date="2022-05" db="EMBL/GenBank/DDBJ databases">
        <authorList>
            <consortium name="Genoscope - CEA"/>
            <person name="William W."/>
        </authorList>
    </citation>
    <scope>NUCLEOTIDE SEQUENCE [LARGE SCALE GENOMIC DNA]</scope>
</reference>
<keyword evidence="5" id="KW-1185">Reference proteome</keyword>
<comment type="caution">
    <text evidence="4">The sequence shown here is derived from an EMBL/GenBank/DDBJ whole genome shotgun (WGS) entry which is preliminary data.</text>
</comment>
<evidence type="ECO:0000313" key="4">
    <source>
        <dbReference type="EMBL" id="CAH3127572.1"/>
    </source>
</evidence>
<dbReference type="PANTHER" id="PTHR46424">
    <property type="entry name" value="UBX DOMAIN-CONTAINING PROTEIN 4"/>
    <property type="match status" value="1"/>
</dbReference>
<feature type="domain" description="UBX" evidence="3">
    <location>
        <begin position="1"/>
        <end position="70"/>
    </location>
</feature>
<dbReference type="Proteomes" id="UP001159428">
    <property type="component" value="Unassembled WGS sequence"/>
</dbReference>
<dbReference type="InterPro" id="IPR029071">
    <property type="entry name" value="Ubiquitin-like_domsf"/>
</dbReference>
<protein>
    <recommendedName>
        <fullName evidence="1">UBX domain-containing protein 4</fullName>
    </recommendedName>
</protein>
<dbReference type="GO" id="GO:0036503">
    <property type="term" value="P:ERAD pathway"/>
    <property type="evidence" value="ECO:0007669"/>
    <property type="project" value="TreeGrafter"/>
</dbReference>
<gene>
    <name evidence="4" type="ORF">PMEA_00012642</name>
</gene>
<dbReference type="Pfam" id="PF00789">
    <property type="entry name" value="UBX"/>
    <property type="match status" value="1"/>
</dbReference>
<evidence type="ECO:0000256" key="1">
    <source>
        <dbReference type="ARBA" id="ARBA00040925"/>
    </source>
</evidence>
<proteinExistence type="predicted"/>
<dbReference type="PANTHER" id="PTHR46424:SF1">
    <property type="entry name" value="UBX DOMAIN-CONTAINING PROTEIN 4"/>
    <property type="match status" value="1"/>
</dbReference>
<dbReference type="PROSITE" id="PS50033">
    <property type="entry name" value="UBX"/>
    <property type="match status" value="1"/>
</dbReference>
<accession>A0AAU9WVM0</accession>
<dbReference type="EMBL" id="CALNXJ010000022">
    <property type="protein sequence ID" value="CAH3127572.1"/>
    <property type="molecule type" value="Genomic_DNA"/>
</dbReference>
<evidence type="ECO:0000313" key="5">
    <source>
        <dbReference type="Proteomes" id="UP001159428"/>
    </source>
</evidence>
<dbReference type="Gene3D" id="3.10.20.90">
    <property type="entry name" value="Phosphatidylinositol 3-kinase Catalytic Subunit, Chain A, domain 1"/>
    <property type="match status" value="1"/>
</dbReference>
<name>A0AAU9WVM0_9CNID</name>
<organism evidence="4 5">
    <name type="scientific">Pocillopora meandrina</name>
    <dbReference type="NCBI Taxonomy" id="46732"/>
    <lineage>
        <taxon>Eukaryota</taxon>
        <taxon>Metazoa</taxon>
        <taxon>Cnidaria</taxon>
        <taxon>Anthozoa</taxon>
        <taxon>Hexacorallia</taxon>
        <taxon>Scleractinia</taxon>
        <taxon>Astrocoeniina</taxon>
        <taxon>Pocilloporidae</taxon>
        <taxon>Pocillopora</taxon>
    </lineage>
</organism>